<dbReference type="Proteomes" id="UP000006729">
    <property type="component" value="Chromosome 10"/>
</dbReference>
<protein>
    <submittedName>
        <fullName evidence="1">Uncharacterized protein</fullName>
    </submittedName>
</protein>
<accession>A0A2K1YPG1</accession>
<proteinExistence type="predicted"/>
<gene>
    <name evidence="1" type="ORF">POPTR_010G055600</name>
</gene>
<organism evidence="1 2">
    <name type="scientific">Populus trichocarpa</name>
    <name type="common">Western balsam poplar</name>
    <name type="synonym">Populus balsamifera subsp. trichocarpa</name>
    <dbReference type="NCBI Taxonomy" id="3694"/>
    <lineage>
        <taxon>Eukaryota</taxon>
        <taxon>Viridiplantae</taxon>
        <taxon>Streptophyta</taxon>
        <taxon>Embryophyta</taxon>
        <taxon>Tracheophyta</taxon>
        <taxon>Spermatophyta</taxon>
        <taxon>Magnoliopsida</taxon>
        <taxon>eudicotyledons</taxon>
        <taxon>Gunneridae</taxon>
        <taxon>Pentapetalae</taxon>
        <taxon>rosids</taxon>
        <taxon>fabids</taxon>
        <taxon>Malpighiales</taxon>
        <taxon>Salicaceae</taxon>
        <taxon>Saliceae</taxon>
        <taxon>Populus</taxon>
    </lineage>
</organism>
<name>A0A2K1YPG1_POPTR</name>
<keyword evidence="2" id="KW-1185">Reference proteome</keyword>
<dbReference type="AlphaFoldDB" id="A0A2K1YPG1"/>
<evidence type="ECO:0000313" key="1">
    <source>
        <dbReference type="EMBL" id="PNT14914.1"/>
    </source>
</evidence>
<dbReference type="InParanoid" id="A0A2K1YPG1"/>
<evidence type="ECO:0000313" key="2">
    <source>
        <dbReference type="Proteomes" id="UP000006729"/>
    </source>
</evidence>
<dbReference type="EMBL" id="CM009299">
    <property type="protein sequence ID" value="PNT14914.1"/>
    <property type="molecule type" value="Genomic_DNA"/>
</dbReference>
<reference evidence="1 2" key="1">
    <citation type="journal article" date="2006" name="Science">
        <title>The genome of black cottonwood, Populus trichocarpa (Torr. &amp; Gray).</title>
        <authorList>
            <person name="Tuskan G.A."/>
            <person name="Difazio S."/>
            <person name="Jansson S."/>
            <person name="Bohlmann J."/>
            <person name="Grigoriev I."/>
            <person name="Hellsten U."/>
            <person name="Putnam N."/>
            <person name="Ralph S."/>
            <person name="Rombauts S."/>
            <person name="Salamov A."/>
            <person name="Schein J."/>
            <person name="Sterck L."/>
            <person name="Aerts A."/>
            <person name="Bhalerao R.R."/>
            <person name="Bhalerao R.P."/>
            <person name="Blaudez D."/>
            <person name="Boerjan W."/>
            <person name="Brun A."/>
            <person name="Brunner A."/>
            <person name="Busov V."/>
            <person name="Campbell M."/>
            <person name="Carlson J."/>
            <person name="Chalot M."/>
            <person name="Chapman J."/>
            <person name="Chen G.L."/>
            <person name="Cooper D."/>
            <person name="Coutinho P.M."/>
            <person name="Couturier J."/>
            <person name="Covert S."/>
            <person name="Cronk Q."/>
            <person name="Cunningham R."/>
            <person name="Davis J."/>
            <person name="Degroeve S."/>
            <person name="Dejardin A."/>
            <person name="Depamphilis C."/>
            <person name="Detter J."/>
            <person name="Dirks B."/>
            <person name="Dubchak I."/>
            <person name="Duplessis S."/>
            <person name="Ehlting J."/>
            <person name="Ellis B."/>
            <person name="Gendler K."/>
            <person name="Goodstein D."/>
            <person name="Gribskov M."/>
            <person name="Grimwood J."/>
            <person name="Groover A."/>
            <person name="Gunter L."/>
            <person name="Hamberger B."/>
            <person name="Heinze B."/>
            <person name="Helariutta Y."/>
            <person name="Henrissat B."/>
            <person name="Holligan D."/>
            <person name="Holt R."/>
            <person name="Huang W."/>
            <person name="Islam-Faridi N."/>
            <person name="Jones S."/>
            <person name="Jones-Rhoades M."/>
            <person name="Jorgensen R."/>
            <person name="Joshi C."/>
            <person name="Kangasjarvi J."/>
            <person name="Karlsson J."/>
            <person name="Kelleher C."/>
            <person name="Kirkpatrick R."/>
            <person name="Kirst M."/>
            <person name="Kohler A."/>
            <person name="Kalluri U."/>
            <person name="Larimer F."/>
            <person name="Leebens-Mack J."/>
            <person name="Leple J.C."/>
            <person name="Locascio P."/>
            <person name="Lou Y."/>
            <person name="Lucas S."/>
            <person name="Martin F."/>
            <person name="Montanini B."/>
            <person name="Napoli C."/>
            <person name="Nelson D.R."/>
            <person name="Nelson C."/>
            <person name="Nieminen K."/>
            <person name="Nilsson O."/>
            <person name="Pereda V."/>
            <person name="Peter G."/>
            <person name="Philippe R."/>
            <person name="Pilate G."/>
            <person name="Poliakov A."/>
            <person name="Razumovskaya J."/>
            <person name="Richardson P."/>
            <person name="Rinaldi C."/>
            <person name="Ritland K."/>
            <person name="Rouze P."/>
            <person name="Ryaboy D."/>
            <person name="Schmutz J."/>
            <person name="Schrader J."/>
            <person name="Segerman B."/>
            <person name="Shin H."/>
            <person name="Siddiqui A."/>
            <person name="Sterky F."/>
            <person name="Terry A."/>
            <person name="Tsai C.J."/>
            <person name="Uberbacher E."/>
            <person name="Unneberg P."/>
            <person name="Vahala J."/>
            <person name="Wall K."/>
            <person name="Wessler S."/>
            <person name="Yang G."/>
            <person name="Yin T."/>
            <person name="Douglas C."/>
            <person name="Marra M."/>
            <person name="Sandberg G."/>
            <person name="Van de Peer Y."/>
            <person name="Rokhsar D."/>
        </authorList>
    </citation>
    <scope>NUCLEOTIDE SEQUENCE [LARGE SCALE GENOMIC DNA]</scope>
    <source>
        <strain evidence="2">cv. Nisqually</strain>
    </source>
</reference>
<sequence>MRSKTKPRSDCMGPDICFHEDVHCPRRTSSQPWATWASFRVFYKARPLHFCSLYFKHQSPRAKLPICTGRN</sequence>